<protein>
    <submittedName>
        <fullName evidence="1">Uncharacterized protein</fullName>
    </submittedName>
</protein>
<reference evidence="1" key="1">
    <citation type="journal article" date="2021" name="PeerJ">
        <title>Extensive microbial diversity within the chicken gut microbiome revealed by metagenomics and culture.</title>
        <authorList>
            <person name="Gilroy R."/>
            <person name="Ravi A."/>
            <person name="Getino M."/>
            <person name="Pursley I."/>
            <person name="Horton D.L."/>
            <person name="Alikhan N.F."/>
            <person name="Baker D."/>
            <person name="Gharbi K."/>
            <person name="Hall N."/>
            <person name="Watson M."/>
            <person name="Adriaenssens E.M."/>
            <person name="Foster-Nyarko E."/>
            <person name="Jarju S."/>
            <person name="Secka A."/>
            <person name="Antonio M."/>
            <person name="Oren A."/>
            <person name="Chaudhuri R.R."/>
            <person name="La Ragione R."/>
            <person name="Hildebrand F."/>
            <person name="Pallen M.J."/>
        </authorList>
    </citation>
    <scope>NUCLEOTIDE SEQUENCE</scope>
    <source>
        <strain evidence="1">CHK189-29639</strain>
    </source>
</reference>
<dbReference type="AlphaFoldDB" id="A0A921LJW2"/>
<dbReference type="EMBL" id="DYVK01000033">
    <property type="protein sequence ID" value="HJG15185.1"/>
    <property type="molecule type" value="Genomic_DNA"/>
</dbReference>
<comment type="caution">
    <text evidence="1">The sequence shown here is derived from an EMBL/GenBank/DDBJ whole genome shotgun (WGS) entry which is preliminary data.</text>
</comment>
<sequence length="58" mass="7007">MHYAELDRERNEYLEQIFHENDILDQLYALREIETEGARQWTVILAQKLITEGVDTRE</sequence>
<name>A0A921LJW2_9LACO</name>
<reference evidence="1" key="2">
    <citation type="submission" date="2021-09" db="EMBL/GenBank/DDBJ databases">
        <authorList>
            <person name="Gilroy R."/>
        </authorList>
    </citation>
    <scope>NUCLEOTIDE SEQUENCE</scope>
    <source>
        <strain evidence="1">CHK189-29639</strain>
    </source>
</reference>
<organism evidence="1 2">
    <name type="scientific">Ligilactobacillus salivarius</name>
    <dbReference type="NCBI Taxonomy" id="1624"/>
    <lineage>
        <taxon>Bacteria</taxon>
        <taxon>Bacillati</taxon>
        <taxon>Bacillota</taxon>
        <taxon>Bacilli</taxon>
        <taxon>Lactobacillales</taxon>
        <taxon>Lactobacillaceae</taxon>
        <taxon>Ligilactobacillus</taxon>
    </lineage>
</organism>
<dbReference type="Proteomes" id="UP000759256">
    <property type="component" value="Unassembled WGS sequence"/>
</dbReference>
<evidence type="ECO:0000313" key="2">
    <source>
        <dbReference type="Proteomes" id="UP000759256"/>
    </source>
</evidence>
<accession>A0A921LJW2</accession>
<gene>
    <name evidence="1" type="ORF">K8V06_03465</name>
</gene>
<proteinExistence type="predicted"/>
<evidence type="ECO:0000313" key="1">
    <source>
        <dbReference type="EMBL" id="HJG15185.1"/>
    </source>
</evidence>